<organism evidence="2 3">
    <name type="scientific">Papaver atlanticum</name>
    <dbReference type="NCBI Taxonomy" id="357466"/>
    <lineage>
        <taxon>Eukaryota</taxon>
        <taxon>Viridiplantae</taxon>
        <taxon>Streptophyta</taxon>
        <taxon>Embryophyta</taxon>
        <taxon>Tracheophyta</taxon>
        <taxon>Spermatophyta</taxon>
        <taxon>Magnoliopsida</taxon>
        <taxon>Ranunculales</taxon>
        <taxon>Papaveraceae</taxon>
        <taxon>Papaveroideae</taxon>
        <taxon>Papaver</taxon>
    </lineage>
</organism>
<keyword evidence="3" id="KW-1185">Reference proteome</keyword>
<gene>
    <name evidence="2" type="ORF">MKW98_025386</name>
</gene>
<keyword evidence="1" id="KW-0732">Signal</keyword>
<evidence type="ECO:0000256" key="1">
    <source>
        <dbReference type="SAM" id="SignalP"/>
    </source>
</evidence>
<feature type="signal peptide" evidence="1">
    <location>
        <begin position="1"/>
        <end position="15"/>
    </location>
</feature>
<feature type="chain" id="PRO_5042144222" evidence="1">
    <location>
        <begin position="16"/>
        <end position="60"/>
    </location>
</feature>
<name>A0AAD4SBH1_9MAGN</name>
<proteinExistence type="predicted"/>
<dbReference type="Proteomes" id="UP001202328">
    <property type="component" value="Unassembled WGS sequence"/>
</dbReference>
<protein>
    <submittedName>
        <fullName evidence="2">Uncharacterized protein</fullName>
    </submittedName>
</protein>
<reference evidence="2" key="1">
    <citation type="submission" date="2022-04" db="EMBL/GenBank/DDBJ databases">
        <title>A functionally conserved STORR gene fusion in Papaver species that diverged 16.8 million years ago.</title>
        <authorList>
            <person name="Catania T."/>
        </authorList>
    </citation>
    <scope>NUCLEOTIDE SEQUENCE</scope>
    <source>
        <strain evidence="2">S-188037</strain>
    </source>
</reference>
<sequence length="60" mass="6883">MRITLLMLLYQTVDAPIDEGWSYDLIDTTFFSPLTAAPLVVTLLDHTVDARRYVEVRRLG</sequence>
<dbReference type="EMBL" id="JAJJMB010011896">
    <property type="protein sequence ID" value="KAI3895595.1"/>
    <property type="molecule type" value="Genomic_DNA"/>
</dbReference>
<feature type="non-terminal residue" evidence="2">
    <location>
        <position position="60"/>
    </location>
</feature>
<comment type="caution">
    <text evidence="2">The sequence shown here is derived from an EMBL/GenBank/DDBJ whole genome shotgun (WGS) entry which is preliminary data.</text>
</comment>
<accession>A0AAD4SBH1</accession>
<evidence type="ECO:0000313" key="3">
    <source>
        <dbReference type="Proteomes" id="UP001202328"/>
    </source>
</evidence>
<dbReference type="AlphaFoldDB" id="A0AAD4SBH1"/>
<evidence type="ECO:0000313" key="2">
    <source>
        <dbReference type="EMBL" id="KAI3895595.1"/>
    </source>
</evidence>